<dbReference type="Gene3D" id="3.20.20.80">
    <property type="entry name" value="Glycosidases"/>
    <property type="match status" value="1"/>
</dbReference>
<dbReference type="GO" id="GO:0030246">
    <property type="term" value="F:carbohydrate binding"/>
    <property type="evidence" value="ECO:0007669"/>
    <property type="project" value="InterPro"/>
</dbReference>
<feature type="domain" description="Glycoside hydrolase family 31 N-terminal" evidence="6">
    <location>
        <begin position="31"/>
        <end position="235"/>
    </location>
</feature>
<dbReference type="InterPro" id="IPR017853">
    <property type="entry name" value="GH"/>
</dbReference>
<dbReference type="AlphaFoldDB" id="A0A8B9F061"/>
<comment type="similarity">
    <text evidence="1 4">Belongs to the glycosyl hydrolase 31 family.</text>
</comment>
<dbReference type="FunFam" id="3.20.20.80:FF:000046">
    <property type="entry name" value="Glucosidase alpha, neutral C"/>
    <property type="match status" value="1"/>
</dbReference>
<proteinExistence type="inferred from homology"/>
<dbReference type="CDD" id="cd06603">
    <property type="entry name" value="GH31_GANC_GANAB_alpha"/>
    <property type="match status" value="1"/>
</dbReference>
<evidence type="ECO:0000313" key="7">
    <source>
        <dbReference type="Ensembl" id="ENSACOP00000002798.1"/>
    </source>
</evidence>
<feature type="domain" description="Glycoside hydrolase family 31 TIM barrel" evidence="5">
    <location>
        <begin position="302"/>
        <end position="629"/>
    </location>
</feature>
<dbReference type="GO" id="GO:0005975">
    <property type="term" value="P:carbohydrate metabolic process"/>
    <property type="evidence" value="ECO:0007669"/>
    <property type="project" value="InterPro"/>
</dbReference>
<dbReference type="FunFam" id="3.20.20.80:FF:000039">
    <property type="entry name" value="Glucosidase, alpha neutral C"/>
    <property type="match status" value="1"/>
</dbReference>
<sequence>MFGDVELKSTLVFFLSLPVHLFVCFQVLLQVEICEIEGNIFRLKIDEASPLRARYKVRDVLIKEPSTQRLFVSQNEAGILVLSSVNEDYKLKVTANPFQIELQSKGETVLSMNSNGLLYFEHLQPPPSDRYKDLGLWQEKFGSFLDIKAHGPSSVGMDFSLHAYDHVYGIPQHAEGLLLKNTSDGDAYRLYNLDIFGHKIHDKIGIYGSVPLLLAHKPNRTTGIFWLNSSETLVDISTKAVKTLQGRHGLSGSAAETAKQRAVPLTDVRWMSESGIIDVFLLMGPTAFDIFKQFAQLTGTQALPPLFSLGYHQCRWNYEDEQDVKAVDAGFDEHDIPYDVIWLDIEHTDGKRYFTWDKKKFQNPKKMQEHLRKKKRKLVVIIDPHIKVDPMYTLYSQAKDKGYFVKDRNGKDFEGICWPGSSCYLDFTNPEVRKWYADQFAFKTYKGSTNILFVWNDMNEPSVFKGAELTMQKDAVHYNNWEHREVHNLYGFYQQMATAEGLIKRSSGKERPFVLTRSFFAGSQKYGAVWTGDNTADWSYLKISIPMLLTISMAGISFCGADVGGFIGDPEPELLVRWYQAGAYQPFFRGHSNMESKRREPWLFGEKNTQIIREAIRARYVLLPYLYTLFYRAHTAAEPVMRPLWIEFPGNIETFGVENEYMLGKQACAIGELYIDDGHSFQYLHKKQFLYRKFTFHNNILSSSCRDESGQYQTTCVVERVIVLGFGQQPTFVTACSKGNDLTSILIQYF</sequence>
<dbReference type="Gene3D" id="2.60.40.1760">
    <property type="entry name" value="glycosyl hydrolase (family 31)"/>
    <property type="match status" value="1"/>
</dbReference>
<dbReference type="InterPro" id="IPR013780">
    <property type="entry name" value="Glyco_hydro_b"/>
</dbReference>
<dbReference type="PROSITE" id="PS00129">
    <property type="entry name" value="GLYCOSYL_HYDROL_F31_1"/>
    <property type="match status" value="1"/>
</dbReference>
<dbReference type="Pfam" id="PF01055">
    <property type="entry name" value="Glyco_hydro_31_2nd"/>
    <property type="match status" value="1"/>
</dbReference>
<evidence type="ECO:0000259" key="5">
    <source>
        <dbReference type="Pfam" id="PF01055"/>
    </source>
</evidence>
<dbReference type="InterPro" id="IPR030458">
    <property type="entry name" value="Glyco_hydro_31_AS"/>
</dbReference>
<evidence type="ECO:0000313" key="8">
    <source>
        <dbReference type="Proteomes" id="UP000694522"/>
    </source>
</evidence>
<protein>
    <recommendedName>
        <fullName evidence="9">Glycoside hydrolase family 31 N-terminal domain-containing protein</fullName>
    </recommendedName>
</protein>
<dbReference type="Pfam" id="PF13802">
    <property type="entry name" value="Gal_mutarotas_2"/>
    <property type="match status" value="1"/>
</dbReference>
<dbReference type="InterPro" id="IPR025887">
    <property type="entry name" value="Glyco_hydro_31_N_dom"/>
</dbReference>
<dbReference type="InterPro" id="IPR000322">
    <property type="entry name" value="Glyco_hydro_31_TIM"/>
</dbReference>
<keyword evidence="2 4" id="KW-0378">Hydrolase</keyword>
<keyword evidence="8" id="KW-1185">Reference proteome</keyword>
<name>A0A8B9F061_9PSIT</name>
<evidence type="ECO:0000256" key="1">
    <source>
        <dbReference type="ARBA" id="ARBA00007806"/>
    </source>
</evidence>
<dbReference type="GO" id="GO:0006491">
    <property type="term" value="P:N-glycan processing"/>
    <property type="evidence" value="ECO:0007669"/>
    <property type="project" value="TreeGrafter"/>
</dbReference>
<evidence type="ECO:0008006" key="9">
    <source>
        <dbReference type="Google" id="ProtNLM"/>
    </source>
</evidence>
<dbReference type="SUPFAM" id="SSF51445">
    <property type="entry name" value="(Trans)glycosidases"/>
    <property type="match status" value="1"/>
</dbReference>
<evidence type="ECO:0000256" key="3">
    <source>
        <dbReference type="ARBA" id="ARBA00023295"/>
    </source>
</evidence>
<evidence type="ECO:0000256" key="2">
    <source>
        <dbReference type="ARBA" id="ARBA00022801"/>
    </source>
</evidence>
<dbReference type="Proteomes" id="UP000694522">
    <property type="component" value="Unplaced"/>
</dbReference>
<dbReference type="CDD" id="cd14752">
    <property type="entry name" value="GH31_N"/>
    <property type="match status" value="1"/>
</dbReference>
<organism evidence="7 8">
    <name type="scientific">Amazona collaria</name>
    <name type="common">yellow-billed parrot</name>
    <dbReference type="NCBI Taxonomy" id="241587"/>
    <lineage>
        <taxon>Eukaryota</taxon>
        <taxon>Metazoa</taxon>
        <taxon>Chordata</taxon>
        <taxon>Craniata</taxon>
        <taxon>Vertebrata</taxon>
        <taxon>Euteleostomi</taxon>
        <taxon>Archelosauria</taxon>
        <taxon>Archosauria</taxon>
        <taxon>Dinosauria</taxon>
        <taxon>Saurischia</taxon>
        <taxon>Theropoda</taxon>
        <taxon>Coelurosauria</taxon>
        <taxon>Aves</taxon>
        <taxon>Neognathae</taxon>
        <taxon>Neoaves</taxon>
        <taxon>Telluraves</taxon>
        <taxon>Australaves</taxon>
        <taxon>Psittaciformes</taxon>
        <taxon>Psittacidae</taxon>
        <taxon>Amazona</taxon>
    </lineage>
</organism>
<dbReference type="Ensembl" id="ENSACOT00000002891.1">
    <property type="protein sequence ID" value="ENSACOP00000002798.1"/>
    <property type="gene ID" value="ENSACOG00000001869.1"/>
</dbReference>
<dbReference type="InterPro" id="IPR011013">
    <property type="entry name" value="Gal_mutarotase_sf_dom"/>
</dbReference>
<reference evidence="7" key="1">
    <citation type="submission" date="2025-08" db="UniProtKB">
        <authorList>
            <consortium name="Ensembl"/>
        </authorList>
    </citation>
    <scope>IDENTIFICATION</scope>
</reference>
<dbReference type="PANTHER" id="PTHR22762:SF60">
    <property type="entry name" value="NEUTRAL ALPHA-GLUCOSIDASE C"/>
    <property type="match status" value="1"/>
</dbReference>
<evidence type="ECO:0000259" key="6">
    <source>
        <dbReference type="Pfam" id="PF13802"/>
    </source>
</evidence>
<accession>A0A8B9F061</accession>
<reference evidence="7" key="2">
    <citation type="submission" date="2025-09" db="UniProtKB">
        <authorList>
            <consortium name="Ensembl"/>
        </authorList>
    </citation>
    <scope>IDENTIFICATION</scope>
</reference>
<keyword evidence="3 4" id="KW-0326">Glycosidase</keyword>
<dbReference type="PANTHER" id="PTHR22762">
    <property type="entry name" value="ALPHA-GLUCOSIDASE"/>
    <property type="match status" value="1"/>
</dbReference>
<evidence type="ECO:0000256" key="4">
    <source>
        <dbReference type="RuleBase" id="RU361185"/>
    </source>
</evidence>
<dbReference type="Gene3D" id="2.60.40.1180">
    <property type="entry name" value="Golgi alpha-mannosidase II"/>
    <property type="match status" value="2"/>
</dbReference>
<dbReference type="GO" id="GO:0004558">
    <property type="term" value="F:alpha-1,4-glucosidase activity"/>
    <property type="evidence" value="ECO:0007669"/>
    <property type="project" value="TreeGrafter"/>
</dbReference>
<dbReference type="SUPFAM" id="SSF74650">
    <property type="entry name" value="Galactose mutarotase-like"/>
    <property type="match status" value="1"/>
</dbReference>